<dbReference type="AlphaFoldDB" id="A0A7W1X0L4"/>
<dbReference type="PROSITE" id="PS50883">
    <property type="entry name" value="EAL"/>
    <property type="match status" value="1"/>
</dbReference>
<evidence type="ECO:0000313" key="3">
    <source>
        <dbReference type="Proteomes" id="UP000538931"/>
    </source>
</evidence>
<organism evidence="2 3">
    <name type="scientific">Marinobacterium marinum</name>
    <dbReference type="NCBI Taxonomy" id="2756129"/>
    <lineage>
        <taxon>Bacteria</taxon>
        <taxon>Pseudomonadati</taxon>
        <taxon>Pseudomonadota</taxon>
        <taxon>Gammaproteobacteria</taxon>
        <taxon>Oceanospirillales</taxon>
        <taxon>Oceanospirillaceae</taxon>
        <taxon>Marinobacterium</taxon>
    </lineage>
</organism>
<dbReference type="InterPro" id="IPR035919">
    <property type="entry name" value="EAL_sf"/>
</dbReference>
<dbReference type="GO" id="GO:0071111">
    <property type="term" value="F:cyclic-guanylate-specific phosphodiesterase activity"/>
    <property type="evidence" value="ECO:0007669"/>
    <property type="project" value="InterPro"/>
</dbReference>
<gene>
    <name evidence="2" type="ORF">H1S06_14690</name>
</gene>
<dbReference type="CDD" id="cd01948">
    <property type="entry name" value="EAL"/>
    <property type="match status" value="1"/>
</dbReference>
<feature type="domain" description="EAL" evidence="1">
    <location>
        <begin position="148"/>
        <end position="401"/>
    </location>
</feature>
<protein>
    <submittedName>
        <fullName evidence="2">EAL domain-containing protein</fullName>
    </submittedName>
</protein>
<sequence>MPVRTTPTDSSPLRPALILISHSVSLETCWRDWLPAEWADRLCRYHSIEAALPILQQPHTPIVLLEPSTPDQTPEALQQLRRHRNPLPVIVLHRSPRAPDWQPLLADPWNDHLHLPTSTPETAHRALRYCCQLLQPHTVTPAYNPTVEPGYDPALWRALQHQEFELYYQPRINLRTGTFCGAEALTRWHHPKRGLLSPDHFIPACESSGLIVPLGYWVLQEVGAALPSMQAAGLEGRIGINLSFRQFQDRQLAPTIERLMQQQHMDARNLEFELTETALYHDEKHLCSTVSQLSDQGVEFSLDDFGTGYSSFSLLQKLPIATLKIDKSFLDGIPGNSDNEEIVRAIISLAHNLNKQVIAEGVETRAQLDFLMRQDCDQAQGYFFSRPVALTPFLNLLSTSHRQQAL</sequence>
<comment type="caution">
    <text evidence="2">The sequence shown here is derived from an EMBL/GenBank/DDBJ whole genome shotgun (WGS) entry which is preliminary data.</text>
</comment>
<reference evidence="2 3" key="1">
    <citation type="submission" date="2020-07" db="EMBL/GenBank/DDBJ databases">
        <title>Bacterium isolated from marien macroalgae.</title>
        <authorList>
            <person name="Zhu K."/>
            <person name="Lu D."/>
            <person name="Du Z."/>
        </authorList>
    </citation>
    <scope>NUCLEOTIDE SEQUENCE [LARGE SCALE GENOMIC DNA]</scope>
    <source>
        <strain evidence="2 3">3-1745</strain>
    </source>
</reference>
<dbReference type="SUPFAM" id="SSF141868">
    <property type="entry name" value="EAL domain-like"/>
    <property type="match status" value="1"/>
</dbReference>
<evidence type="ECO:0000259" key="1">
    <source>
        <dbReference type="PROSITE" id="PS50883"/>
    </source>
</evidence>
<dbReference type="Proteomes" id="UP000538931">
    <property type="component" value="Unassembled WGS sequence"/>
</dbReference>
<dbReference type="SMART" id="SM00052">
    <property type="entry name" value="EAL"/>
    <property type="match status" value="1"/>
</dbReference>
<evidence type="ECO:0000313" key="2">
    <source>
        <dbReference type="EMBL" id="MBA4503602.1"/>
    </source>
</evidence>
<dbReference type="InterPro" id="IPR001633">
    <property type="entry name" value="EAL_dom"/>
</dbReference>
<dbReference type="PANTHER" id="PTHR33121:SF70">
    <property type="entry name" value="SIGNALING PROTEIN YKOW"/>
    <property type="match status" value="1"/>
</dbReference>
<dbReference type="InterPro" id="IPR050706">
    <property type="entry name" value="Cyclic-di-GMP_PDE-like"/>
</dbReference>
<dbReference type="Gene3D" id="3.20.20.450">
    <property type="entry name" value="EAL domain"/>
    <property type="match status" value="1"/>
</dbReference>
<dbReference type="SUPFAM" id="SSF52172">
    <property type="entry name" value="CheY-like"/>
    <property type="match status" value="1"/>
</dbReference>
<keyword evidence="3" id="KW-1185">Reference proteome</keyword>
<dbReference type="InterPro" id="IPR011006">
    <property type="entry name" value="CheY-like_superfamily"/>
</dbReference>
<name>A0A7W1X0L4_9GAMM</name>
<dbReference type="Pfam" id="PF00563">
    <property type="entry name" value="EAL"/>
    <property type="match status" value="1"/>
</dbReference>
<dbReference type="RefSeq" id="WP_181741542.1">
    <property type="nucleotide sequence ID" value="NZ_JACEMT010000055.1"/>
</dbReference>
<accession>A0A7W1X0L4</accession>
<dbReference type="PANTHER" id="PTHR33121">
    <property type="entry name" value="CYCLIC DI-GMP PHOSPHODIESTERASE PDEF"/>
    <property type="match status" value="1"/>
</dbReference>
<proteinExistence type="predicted"/>
<dbReference type="EMBL" id="JACEMT010000055">
    <property type="protein sequence ID" value="MBA4503602.1"/>
    <property type="molecule type" value="Genomic_DNA"/>
</dbReference>